<proteinExistence type="predicted"/>
<evidence type="ECO:0000313" key="1">
    <source>
        <dbReference type="EMBL" id="KAK7483116.1"/>
    </source>
</evidence>
<name>A0ABD0K7Q2_9CAEN</name>
<dbReference type="EMBL" id="JACVVK020000232">
    <property type="protein sequence ID" value="KAK7483116.1"/>
    <property type="molecule type" value="Genomic_DNA"/>
</dbReference>
<accession>A0ABD0K7Q2</accession>
<sequence>GRSRVNRKLVSISLRDVCGASEHREGTDDETDQFEGTVRLQDNTFFRQAGLIARSLATNRLWNLRLNKFWARKTQNQRKLLNFENVNARQAIPEKKKSIVLKKRVKNDTLRGGDFVTI</sequence>
<dbReference type="Proteomes" id="UP001519460">
    <property type="component" value="Unassembled WGS sequence"/>
</dbReference>
<feature type="non-terminal residue" evidence="1">
    <location>
        <position position="1"/>
    </location>
</feature>
<reference evidence="1 2" key="1">
    <citation type="journal article" date="2023" name="Sci. Data">
        <title>Genome assembly of the Korean intertidal mud-creeper Batillaria attramentaria.</title>
        <authorList>
            <person name="Patra A.K."/>
            <person name="Ho P.T."/>
            <person name="Jun S."/>
            <person name="Lee S.J."/>
            <person name="Kim Y."/>
            <person name="Won Y.J."/>
        </authorList>
    </citation>
    <scope>NUCLEOTIDE SEQUENCE [LARGE SCALE GENOMIC DNA]</scope>
    <source>
        <strain evidence="1">Wonlab-2016</strain>
    </source>
</reference>
<comment type="caution">
    <text evidence="1">The sequence shown here is derived from an EMBL/GenBank/DDBJ whole genome shotgun (WGS) entry which is preliminary data.</text>
</comment>
<protein>
    <recommendedName>
        <fullName evidence="3">Ribosomal protein L14</fullName>
    </recommendedName>
</protein>
<organism evidence="1 2">
    <name type="scientific">Batillaria attramentaria</name>
    <dbReference type="NCBI Taxonomy" id="370345"/>
    <lineage>
        <taxon>Eukaryota</taxon>
        <taxon>Metazoa</taxon>
        <taxon>Spiralia</taxon>
        <taxon>Lophotrochozoa</taxon>
        <taxon>Mollusca</taxon>
        <taxon>Gastropoda</taxon>
        <taxon>Caenogastropoda</taxon>
        <taxon>Sorbeoconcha</taxon>
        <taxon>Cerithioidea</taxon>
        <taxon>Batillariidae</taxon>
        <taxon>Batillaria</taxon>
    </lineage>
</organism>
<keyword evidence="2" id="KW-1185">Reference proteome</keyword>
<evidence type="ECO:0008006" key="3">
    <source>
        <dbReference type="Google" id="ProtNLM"/>
    </source>
</evidence>
<dbReference type="AlphaFoldDB" id="A0ABD0K7Q2"/>
<gene>
    <name evidence="1" type="ORF">BaRGS_00025612</name>
</gene>
<evidence type="ECO:0000313" key="2">
    <source>
        <dbReference type="Proteomes" id="UP001519460"/>
    </source>
</evidence>